<evidence type="ECO:0000313" key="2">
    <source>
        <dbReference type="EMBL" id="KAG0724697.1"/>
    </source>
</evidence>
<organism evidence="2 3">
    <name type="scientific">Chionoecetes opilio</name>
    <name type="common">Atlantic snow crab</name>
    <name type="synonym">Cancer opilio</name>
    <dbReference type="NCBI Taxonomy" id="41210"/>
    <lineage>
        <taxon>Eukaryota</taxon>
        <taxon>Metazoa</taxon>
        <taxon>Ecdysozoa</taxon>
        <taxon>Arthropoda</taxon>
        <taxon>Crustacea</taxon>
        <taxon>Multicrustacea</taxon>
        <taxon>Malacostraca</taxon>
        <taxon>Eumalacostraca</taxon>
        <taxon>Eucarida</taxon>
        <taxon>Decapoda</taxon>
        <taxon>Pleocyemata</taxon>
        <taxon>Brachyura</taxon>
        <taxon>Eubrachyura</taxon>
        <taxon>Majoidea</taxon>
        <taxon>Majidae</taxon>
        <taxon>Chionoecetes</taxon>
    </lineage>
</organism>
<evidence type="ECO:0000256" key="1">
    <source>
        <dbReference type="SAM" id="MobiDB-lite"/>
    </source>
</evidence>
<protein>
    <submittedName>
        <fullName evidence="2">Uncharacterized protein</fullName>
    </submittedName>
</protein>
<proteinExistence type="predicted"/>
<evidence type="ECO:0000313" key="3">
    <source>
        <dbReference type="Proteomes" id="UP000770661"/>
    </source>
</evidence>
<reference evidence="2" key="1">
    <citation type="submission" date="2020-07" db="EMBL/GenBank/DDBJ databases">
        <title>The High-quality genome of the commercially important snow crab, Chionoecetes opilio.</title>
        <authorList>
            <person name="Jeong J.-H."/>
            <person name="Ryu S."/>
        </authorList>
    </citation>
    <scope>NUCLEOTIDE SEQUENCE</scope>
    <source>
        <strain evidence="2">MADBK_172401_WGS</strain>
        <tissue evidence="2">Digestive gland</tissue>
    </source>
</reference>
<gene>
    <name evidence="2" type="ORF">GWK47_040037</name>
</gene>
<accession>A0A8J5D034</accession>
<comment type="caution">
    <text evidence="2">The sequence shown here is derived from an EMBL/GenBank/DDBJ whole genome shotgun (WGS) entry which is preliminary data.</text>
</comment>
<feature type="compositionally biased region" description="Basic residues" evidence="1">
    <location>
        <begin position="44"/>
        <end position="58"/>
    </location>
</feature>
<keyword evidence="3" id="KW-1185">Reference proteome</keyword>
<name>A0A8J5D034_CHIOP</name>
<dbReference type="Proteomes" id="UP000770661">
    <property type="component" value="Unassembled WGS sequence"/>
</dbReference>
<dbReference type="AlphaFoldDB" id="A0A8J5D034"/>
<feature type="region of interest" description="Disordered" evidence="1">
    <location>
        <begin position="35"/>
        <end position="64"/>
    </location>
</feature>
<dbReference type="EMBL" id="JACEEZ010006509">
    <property type="protein sequence ID" value="KAG0724697.1"/>
    <property type="molecule type" value="Genomic_DNA"/>
</dbReference>
<sequence>MAVSEEHGPSTRIAGREQAAEKIVELRNQEIPERLAPALGTKNSSRRSWRYRGPHRRPPHGEDDAEFLLGVPASSDSTGRNVAAVVLKEVDEMGVRDKINRRLFRHHGFDTGRCQGACIRIEQELGRSLLWWPAATCPRGDPQEFLKPASALPLVLTLEFSTTP</sequence>
<dbReference type="OrthoDB" id="6380626at2759"/>